<evidence type="ECO:0000313" key="4">
    <source>
        <dbReference type="EMBL" id="MQM16085.1"/>
    </source>
</evidence>
<evidence type="ECO:0000256" key="2">
    <source>
        <dbReference type="SAM" id="MobiDB-lite"/>
    </source>
</evidence>
<keyword evidence="5" id="KW-1185">Reference proteome</keyword>
<dbReference type="SUPFAM" id="SSF50630">
    <property type="entry name" value="Acid proteases"/>
    <property type="match status" value="1"/>
</dbReference>
<feature type="region of interest" description="Disordered" evidence="2">
    <location>
        <begin position="1"/>
        <end position="29"/>
    </location>
</feature>
<dbReference type="AlphaFoldDB" id="A0A843X9S6"/>
<dbReference type="EMBL" id="NMUH01006833">
    <property type="protein sequence ID" value="MQM16085.1"/>
    <property type="molecule type" value="Genomic_DNA"/>
</dbReference>
<evidence type="ECO:0000259" key="3">
    <source>
        <dbReference type="Pfam" id="PF14543"/>
    </source>
</evidence>
<proteinExistence type="inferred from homology"/>
<evidence type="ECO:0000256" key="1">
    <source>
        <dbReference type="ARBA" id="ARBA00007447"/>
    </source>
</evidence>
<comment type="similarity">
    <text evidence="1">Belongs to the peptidase A1 family.</text>
</comment>
<dbReference type="InterPro" id="IPR032861">
    <property type="entry name" value="TAXi_N"/>
</dbReference>
<name>A0A843X9S6_COLES</name>
<accession>A0A843X9S6</accession>
<dbReference type="Gene3D" id="2.40.70.10">
    <property type="entry name" value="Acid Proteases"/>
    <property type="match status" value="1"/>
</dbReference>
<feature type="domain" description="Xylanase inhibitor N-terminal" evidence="3">
    <location>
        <begin position="100"/>
        <end position="176"/>
    </location>
</feature>
<feature type="region of interest" description="Disordered" evidence="2">
    <location>
        <begin position="65"/>
        <end position="99"/>
    </location>
</feature>
<dbReference type="InterPro" id="IPR021109">
    <property type="entry name" value="Peptidase_aspartic_dom_sf"/>
</dbReference>
<dbReference type="Proteomes" id="UP000652761">
    <property type="component" value="Unassembled WGS sequence"/>
</dbReference>
<reference evidence="4" key="1">
    <citation type="submission" date="2017-07" db="EMBL/GenBank/DDBJ databases">
        <title>Taro Niue Genome Assembly and Annotation.</title>
        <authorList>
            <person name="Atibalentja N."/>
            <person name="Keating K."/>
            <person name="Fields C.J."/>
        </authorList>
    </citation>
    <scope>NUCLEOTIDE SEQUENCE</scope>
    <source>
        <strain evidence="4">Niue_2</strain>
        <tissue evidence="4">Leaf</tissue>
    </source>
</reference>
<gene>
    <name evidence="4" type="ORF">Taro_049039</name>
</gene>
<evidence type="ECO:0000313" key="5">
    <source>
        <dbReference type="Proteomes" id="UP000652761"/>
    </source>
</evidence>
<protein>
    <recommendedName>
        <fullName evidence="3">Xylanase inhibitor N-terminal domain-containing protein</fullName>
    </recommendedName>
</protein>
<dbReference type="Pfam" id="PF14543">
    <property type="entry name" value="TAXi_N"/>
    <property type="match status" value="1"/>
</dbReference>
<comment type="caution">
    <text evidence="4">The sequence shown here is derived from an EMBL/GenBank/DDBJ whole genome shotgun (WGS) entry which is preliminary data.</text>
</comment>
<sequence>MPSSTSPPTTPPTSSTSPASLSPPARLSPLATRFSSLPTASSVFAWARPRSPCLWPSTLAMTLPSSPAPLAPDAPRPPPSSTPPSPPPSPPSPAATPATTNSAFHAALSRDTLHIADDIFPVYTFGCLQKVMGSSVSLQGLLVFGCGPASLLSQTQDKYRSTFSYCLPNFLSLNFFGSLWLGPARQPIRIKTTPLLQEY</sequence>
<organism evidence="4 5">
    <name type="scientific">Colocasia esculenta</name>
    <name type="common">Wild taro</name>
    <name type="synonym">Arum esculentum</name>
    <dbReference type="NCBI Taxonomy" id="4460"/>
    <lineage>
        <taxon>Eukaryota</taxon>
        <taxon>Viridiplantae</taxon>
        <taxon>Streptophyta</taxon>
        <taxon>Embryophyta</taxon>
        <taxon>Tracheophyta</taxon>
        <taxon>Spermatophyta</taxon>
        <taxon>Magnoliopsida</taxon>
        <taxon>Liliopsida</taxon>
        <taxon>Araceae</taxon>
        <taxon>Aroideae</taxon>
        <taxon>Colocasieae</taxon>
        <taxon>Colocasia</taxon>
    </lineage>
</organism>
<feature type="compositionally biased region" description="Pro residues" evidence="2">
    <location>
        <begin position="66"/>
        <end position="94"/>
    </location>
</feature>